<proteinExistence type="predicted"/>
<sequence length="141" mass="15524">MATDMAPEQVDLNISVEKVFYIIMKAREFDVKVAPVEPDPGSNPADDGEGAILSDYAGDPTAAELRTAINTLNDDEVIDLIALAWLGRGDDTWRNVRALARERHHRHSASYLMGMPALGDYLEEGLATLGYSCEEFEIGRL</sequence>
<comment type="caution">
    <text evidence="1">The sequence shown here is derived from an EMBL/GenBank/DDBJ whole genome shotgun (WGS) entry which is preliminary data.</text>
</comment>
<name>A0A7X0EFE7_9PROT</name>
<evidence type="ECO:0000313" key="1">
    <source>
        <dbReference type="EMBL" id="MBB6252976.1"/>
    </source>
</evidence>
<keyword evidence="2" id="KW-1185">Reference proteome</keyword>
<dbReference type="RefSeq" id="WP_211106373.1">
    <property type="nucleotide sequence ID" value="NZ_JACIIZ010000010.1"/>
</dbReference>
<accession>A0A7X0EFE7</accession>
<dbReference type="Pfam" id="PF12616">
    <property type="entry name" value="DUF3775"/>
    <property type="match status" value="1"/>
</dbReference>
<evidence type="ECO:0000313" key="2">
    <source>
        <dbReference type="Proteomes" id="UP000539175"/>
    </source>
</evidence>
<protein>
    <recommendedName>
        <fullName evidence="3">DUF3775 domain-containing protein</fullName>
    </recommendedName>
</protein>
<gene>
    <name evidence="1" type="ORF">FHS74_003545</name>
</gene>
<reference evidence="1 2" key="1">
    <citation type="submission" date="2020-08" db="EMBL/GenBank/DDBJ databases">
        <title>Genomic Encyclopedia of Type Strains, Phase IV (KMG-IV): sequencing the most valuable type-strain genomes for metagenomic binning, comparative biology and taxonomic classification.</title>
        <authorList>
            <person name="Goeker M."/>
        </authorList>
    </citation>
    <scope>NUCLEOTIDE SEQUENCE [LARGE SCALE GENOMIC DNA]</scope>
    <source>
        <strain evidence="1 2">DSM 22198</strain>
    </source>
</reference>
<organism evidence="1 2">
    <name type="scientific">Nitrospirillum iridis</name>
    <dbReference type="NCBI Taxonomy" id="765888"/>
    <lineage>
        <taxon>Bacteria</taxon>
        <taxon>Pseudomonadati</taxon>
        <taxon>Pseudomonadota</taxon>
        <taxon>Alphaproteobacteria</taxon>
        <taxon>Rhodospirillales</taxon>
        <taxon>Azospirillaceae</taxon>
        <taxon>Nitrospirillum</taxon>
    </lineage>
</organism>
<dbReference type="AlphaFoldDB" id="A0A7X0EFE7"/>
<evidence type="ECO:0008006" key="3">
    <source>
        <dbReference type="Google" id="ProtNLM"/>
    </source>
</evidence>
<dbReference type="Proteomes" id="UP000539175">
    <property type="component" value="Unassembled WGS sequence"/>
</dbReference>
<dbReference type="InterPro" id="IPR022254">
    <property type="entry name" value="DUF3775"/>
</dbReference>
<dbReference type="EMBL" id="JACIIZ010000010">
    <property type="protein sequence ID" value="MBB6252976.1"/>
    <property type="molecule type" value="Genomic_DNA"/>
</dbReference>